<organism evidence="1">
    <name type="scientific">freshwater metagenome</name>
    <dbReference type="NCBI Taxonomy" id="449393"/>
    <lineage>
        <taxon>unclassified sequences</taxon>
        <taxon>metagenomes</taxon>
        <taxon>ecological metagenomes</taxon>
    </lineage>
</organism>
<name>A0A6J6HY88_9ZZZZ</name>
<sequence>MISKIPRGQEAVKLWDAIEVIATTSGMAELKRSLRSPLDLT</sequence>
<reference evidence="1" key="1">
    <citation type="submission" date="2020-05" db="EMBL/GenBank/DDBJ databases">
        <authorList>
            <person name="Chiriac C."/>
            <person name="Salcher M."/>
            <person name="Ghai R."/>
            <person name="Kavagutti S V."/>
        </authorList>
    </citation>
    <scope>NUCLEOTIDE SEQUENCE</scope>
</reference>
<dbReference type="AlphaFoldDB" id="A0A6J6HY88"/>
<dbReference type="InterPro" id="IPR053977">
    <property type="entry name" value="Rv2466c-like"/>
</dbReference>
<dbReference type="Gene3D" id="3.40.30.10">
    <property type="entry name" value="Glutaredoxin"/>
    <property type="match status" value="1"/>
</dbReference>
<dbReference type="EMBL" id="CAEZUN010000229">
    <property type="protein sequence ID" value="CAB4613448.1"/>
    <property type="molecule type" value="Genomic_DNA"/>
</dbReference>
<accession>A0A6J6HY88</accession>
<proteinExistence type="predicted"/>
<protein>
    <submittedName>
        <fullName evidence="1">Unannotated protein</fullName>
    </submittedName>
</protein>
<evidence type="ECO:0000313" key="1">
    <source>
        <dbReference type="EMBL" id="CAB4613448.1"/>
    </source>
</evidence>
<dbReference type="Pfam" id="PF22234">
    <property type="entry name" value="Rv2466c-like"/>
    <property type="match status" value="1"/>
</dbReference>
<gene>
    <name evidence="1" type="ORF">UFOPK1826_01415</name>
</gene>